<dbReference type="EMBL" id="JAAAIN010001024">
    <property type="protein sequence ID" value="KAG0308042.1"/>
    <property type="molecule type" value="Genomic_DNA"/>
</dbReference>
<evidence type="ECO:0000313" key="1">
    <source>
        <dbReference type="EMBL" id="KAG0308042.1"/>
    </source>
</evidence>
<gene>
    <name evidence="1" type="ORF">BGZ97_000185</name>
</gene>
<dbReference type="AlphaFoldDB" id="A0A9P6R1B1"/>
<accession>A0A9P6R1B1</accession>
<protein>
    <submittedName>
        <fullName evidence="1">Uncharacterized protein</fullName>
    </submittedName>
</protein>
<keyword evidence="2" id="KW-1185">Reference proteome</keyword>
<reference evidence="1" key="1">
    <citation type="journal article" date="2020" name="Fungal Divers.">
        <title>Resolving the Mortierellaceae phylogeny through synthesis of multi-gene phylogenetics and phylogenomics.</title>
        <authorList>
            <person name="Vandepol N."/>
            <person name="Liber J."/>
            <person name="Desiro A."/>
            <person name="Na H."/>
            <person name="Kennedy M."/>
            <person name="Barry K."/>
            <person name="Grigoriev I.V."/>
            <person name="Miller A.N."/>
            <person name="O'Donnell K."/>
            <person name="Stajich J.E."/>
            <person name="Bonito G."/>
        </authorList>
    </citation>
    <scope>NUCLEOTIDE SEQUENCE</scope>
    <source>
        <strain evidence="1">NVP60</strain>
    </source>
</reference>
<evidence type="ECO:0000313" key="2">
    <source>
        <dbReference type="Proteomes" id="UP000823405"/>
    </source>
</evidence>
<name>A0A9P6R1B1_9FUNG</name>
<dbReference type="Proteomes" id="UP000823405">
    <property type="component" value="Unassembled WGS sequence"/>
</dbReference>
<comment type="caution">
    <text evidence="1">The sequence shown here is derived from an EMBL/GenBank/DDBJ whole genome shotgun (WGS) entry which is preliminary data.</text>
</comment>
<organism evidence="1 2">
    <name type="scientific">Linnemannia gamsii</name>
    <dbReference type="NCBI Taxonomy" id="64522"/>
    <lineage>
        <taxon>Eukaryota</taxon>
        <taxon>Fungi</taxon>
        <taxon>Fungi incertae sedis</taxon>
        <taxon>Mucoromycota</taxon>
        <taxon>Mortierellomycotina</taxon>
        <taxon>Mortierellomycetes</taxon>
        <taxon>Mortierellales</taxon>
        <taxon>Mortierellaceae</taxon>
        <taxon>Linnemannia</taxon>
    </lineage>
</organism>
<sequence length="188" mass="20953">MSWETLHWTDLVTVTGLFNIKRRYDSTQIAYSNGRLYRTRYFGYTNISNSSSSACVTEEYKIYTMTQDTTTTTTTGTIGTTMKLSTLATIRILNLGYSKKHPDAAIETAHQNFIAFNSYHLPDPPTPQPPTAANIVTVVELTTAGIYGFASPPPNNPPNPSTRTWPFHWFGRVSGKADESNVVEYSLP</sequence>
<proteinExistence type="predicted"/>